<evidence type="ECO:0008006" key="3">
    <source>
        <dbReference type="Google" id="ProtNLM"/>
    </source>
</evidence>
<accession>A0ABZ1C071</accession>
<gene>
    <name evidence="1" type="ORF">U7230_04875</name>
</gene>
<dbReference type="Proteomes" id="UP001332192">
    <property type="component" value="Chromosome"/>
</dbReference>
<evidence type="ECO:0000313" key="1">
    <source>
        <dbReference type="EMBL" id="WRP18344.1"/>
    </source>
</evidence>
<name>A0ABZ1C071_9FIRM</name>
<keyword evidence="2" id="KW-1185">Reference proteome</keyword>
<protein>
    <recommendedName>
        <fullName evidence="3">Glycosyl transferase family 4</fullName>
    </recommendedName>
</protein>
<dbReference type="RefSeq" id="WP_324717615.1">
    <property type="nucleotide sequence ID" value="NZ_CP141615.1"/>
</dbReference>
<reference evidence="1 2" key="1">
    <citation type="journal article" date="2024" name="Front. Microbiol.">
        <title>Novel thermophilic genera Geochorda gen. nov. and Carboxydochorda gen. nov. from the deep terrestrial subsurface reveal the ecophysiological diversity in the class Limnochordia.</title>
        <authorList>
            <person name="Karnachuk O.V."/>
            <person name="Lukina A.P."/>
            <person name="Avakyan M.R."/>
            <person name="Kadnikov V.V."/>
            <person name="Begmatov S."/>
            <person name="Beletsky A.V."/>
            <person name="Vlasova K.G."/>
            <person name="Novikov A.A."/>
            <person name="Shcherbakova V.A."/>
            <person name="Mardanov A.V."/>
            <person name="Ravin N.V."/>
        </authorList>
    </citation>
    <scope>NUCLEOTIDE SEQUENCE [LARGE SCALE GENOMIC DNA]</scope>
    <source>
        <strain evidence="1 2">L945</strain>
    </source>
</reference>
<dbReference type="EMBL" id="CP141615">
    <property type="protein sequence ID" value="WRP18344.1"/>
    <property type="molecule type" value="Genomic_DNA"/>
</dbReference>
<evidence type="ECO:0000313" key="2">
    <source>
        <dbReference type="Proteomes" id="UP001332192"/>
    </source>
</evidence>
<sequence>MATVVRRVAGAALSWGAVRWGTPLVARAAKEIGLVRASRRGTRVPTAAGAATTAASVAGALVSGAGQGLPPAYGPVVVATLAGLLDDVSAGQGPRGWRAHWRAWKEGRPRTGILKAAGIVLAAGAAGMAVARQAGIARAGLSAASAVLGANLLNQLDTAPGRSAGAYLAGMGLLALAAEPGRRGAWWDVLPVSAAVAAYLPYDRRGEAMLGDAGANALGSALGWTAGQCLPLPALIAWVAALAGLNVGLDRWSLSSFLEGHPKRPFRWAVLQEGPLARLRANARG</sequence>
<organism evidence="1 2">
    <name type="scientific">Carboxydichorda subterranea</name>
    <dbReference type="NCBI Taxonomy" id="3109565"/>
    <lineage>
        <taxon>Bacteria</taxon>
        <taxon>Bacillati</taxon>
        <taxon>Bacillota</taxon>
        <taxon>Limnochordia</taxon>
        <taxon>Limnochordales</taxon>
        <taxon>Geochordaceae</taxon>
        <taxon>Carboxydichorda</taxon>
    </lineage>
</organism>
<proteinExistence type="predicted"/>